<dbReference type="SUPFAM" id="SSF102405">
    <property type="entry name" value="MCP/YpsA-like"/>
    <property type="match status" value="1"/>
</dbReference>
<dbReference type="PANTHER" id="PTHR43393">
    <property type="entry name" value="CYTOKININ RIBOSIDE 5'-MONOPHOSPHATE PHOSPHORIBOHYDROLASE"/>
    <property type="match status" value="1"/>
</dbReference>
<dbReference type="Proteomes" id="UP000010388">
    <property type="component" value="Chromosome"/>
</dbReference>
<dbReference type="AlphaFoldDB" id="K9P3T6"/>
<protein>
    <submittedName>
        <fullName evidence="1">Putative Rossmann fold nucleotide-binding protein</fullName>
    </submittedName>
</protein>
<dbReference type="HOGENOM" id="CLU_107614_2_1_3"/>
<name>K9P3T6_CYAGP</name>
<dbReference type="KEGG" id="cgc:Cyagr_0138"/>
<dbReference type="InterPro" id="IPR041164">
    <property type="entry name" value="LDcluster4"/>
</dbReference>
<dbReference type="EMBL" id="CP003495">
    <property type="protein sequence ID" value="AFY27351.1"/>
    <property type="molecule type" value="Genomic_DNA"/>
</dbReference>
<dbReference type="Gene3D" id="3.40.50.450">
    <property type="match status" value="1"/>
</dbReference>
<dbReference type="GO" id="GO:0005829">
    <property type="term" value="C:cytosol"/>
    <property type="evidence" value="ECO:0007669"/>
    <property type="project" value="TreeGrafter"/>
</dbReference>
<evidence type="ECO:0000313" key="1">
    <source>
        <dbReference type="EMBL" id="AFY27351.1"/>
    </source>
</evidence>
<sequence length="160" mass="16349">MGAGDGASPEAMALAEELGECISARGWVLLTGGRPAGVMAAASRGAARVEGHLVVGVLPDEGNEEERQHTAELDLAVFTGMGKARNVINVLSADVVVICGGGGPGTASEAAHALNGGRPLILLAVPPLWRDFFCSLGKGVECASDVDECCRLIEARLQEA</sequence>
<proteinExistence type="predicted"/>
<dbReference type="PATRIC" id="fig|292564.3.peg.133"/>
<dbReference type="InterPro" id="IPR052341">
    <property type="entry name" value="LOG_family_nucleotidases"/>
</dbReference>
<dbReference type="STRING" id="292564.Cyagr_0138"/>
<dbReference type="eggNOG" id="COG1611">
    <property type="taxonomic scope" value="Bacteria"/>
</dbReference>
<accession>K9P3T6</accession>
<evidence type="ECO:0000313" key="2">
    <source>
        <dbReference type="Proteomes" id="UP000010388"/>
    </source>
</evidence>
<gene>
    <name evidence="1" type="ordered locus">Cyagr_0138</name>
</gene>
<dbReference type="Pfam" id="PF18306">
    <property type="entry name" value="LDcluster4"/>
    <property type="match status" value="1"/>
</dbReference>
<reference evidence="2" key="1">
    <citation type="journal article" date="2013" name="Proc. Natl. Acad. Sci. U.S.A.">
        <title>Improving the coverage of the cyanobacterial phylum using diversity-driven genome sequencing.</title>
        <authorList>
            <person name="Shih P.M."/>
            <person name="Wu D."/>
            <person name="Latifi A."/>
            <person name="Axen S.D."/>
            <person name="Fewer D.P."/>
            <person name="Talla E."/>
            <person name="Calteau A."/>
            <person name="Cai F."/>
            <person name="Tandeau de Marsac N."/>
            <person name="Rippka R."/>
            <person name="Herdman M."/>
            <person name="Sivonen K."/>
            <person name="Coursin T."/>
            <person name="Laurent T."/>
            <person name="Goodwin L."/>
            <person name="Nolan M."/>
            <person name="Davenport K.W."/>
            <person name="Han C.S."/>
            <person name="Rubin E.M."/>
            <person name="Eisen J.A."/>
            <person name="Woyke T."/>
            <person name="Gugger M."/>
            <person name="Kerfeld C.A."/>
        </authorList>
    </citation>
    <scope>NUCLEOTIDE SEQUENCE [LARGE SCALE GENOMIC DNA]</scope>
    <source>
        <strain evidence="2">ATCC 27147 / PCC 6307</strain>
    </source>
</reference>
<dbReference type="PANTHER" id="PTHR43393:SF3">
    <property type="entry name" value="LYSINE DECARBOXYLASE-LIKE PROTEIN"/>
    <property type="match status" value="1"/>
</dbReference>
<organism evidence="1 2">
    <name type="scientific">Cyanobium gracile (strain ATCC 27147 / PCC 6307)</name>
    <dbReference type="NCBI Taxonomy" id="292564"/>
    <lineage>
        <taxon>Bacteria</taxon>
        <taxon>Bacillati</taxon>
        <taxon>Cyanobacteriota</taxon>
        <taxon>Cyanophyceae</taxon>
        <taxon>Synechococcales</taxon>
        <taxon>Prochlorococcaceae</taxon>
        <taxon>Cyanobium</taxon>
    </lineage>
</organism>